<evidence type="ECO:0000313" key="8">
    <source>
        <dbReference type="Ensembl" id="ENSMMOP00000012291.1"/>
    </source>
</evidence>
<keyword evidence="3" id="KW-0206">Cytoskeleton</keyword>
<dbReference type="Proteomes" id="UP000261620">
    <property type="component" value="Unplaced"/>
</dbReference>
<keyword evidence="6" id="KW-0472">Membrane</keyword>
<dbReference type="GO" id="GO:0005819">
    <property type="term" value="C:spindle"/>
    <property type="evidence" value="ECO:0007669"/>
    <property type="project" value="UniProtKB-SubCell"/>
</dbReference>
<proteinExistence type="predicted"/>
<organism evidence="8 9">
    <name type="scientific">Mola mola</name>
    <name type="common">Ocean sunfish</name>
    <name type="synonym">Tetraodon mola</name>
    <dbReference type="NCBI Taxonomy" id="94237"/>
    <lineage>
        <taxon>Eukaryota</taxon>
        <taxon>Metazoa</taxon>
        <taxon>Chordata</taxon>
        <taxon>Craniata</taxon>
        <taxon>Vertebrata</taxon>
        <taxon>Euteleostomi</taxon>
        <taxon>Actinopterygii</taxon>
        <taxon>Neopterygii</taxon>
        <taxon>Teleostei</taxon>
        <taxon>Neoteleostei</taxon>
        <taxon>Acanthomorphata</taxon>
        <taxon>Eupercaria</taxon>
        <taxon>Tetraodontiformes</taxon>
        <taxon>Molidae</taxon>
        <taxon>Mola</taxon>
    </lineage>
</organism>
<comment type="subcellular location">
    <subcellularLocation>
        <location evidence="1">Cytoplasm</location>
        <location evidence="1">Cytoskeleton</location>
        <location evidence="1">Spindle</location>
    </subcellularLocation>
</comment>
<dbReference type="GO" id="GO:0005540">
    <property type="term" value="F:hyaluronic acid binding"/>
    <property type="evidence" value="ECO:0007669"/>
    <property type="project" value="InterPro"/>
</dbReference>
<reference evidence="8" key="1">
    <citation type="submission" date="2025-08" db="UniProtKB">
        <authorList>
            <consortium name="Ensembl"/>
        </authorList>
    </citation>
    <scope>IDENTIFICATION</scope>
</reference>
<feature type="domain" description="Hyaluronan-mediated motility receptor C-terminal" evidence="7">
    <location>
        <begin position="760"/>
        <end position="890"/>
    </location>
</feature>
<evidence type="ECO:0000256" key="4">
    <source>
        <dbReference type="SAM" id="Coils"/>
    </source>
</evidence>
<dbReference type="InterPro" id="IPR026203">
    <property type="entry name" value="IHABP"/>
</dbReference>
<keyword evidence="2" id="KW-0963">Cytoplasm</keyword>
<accession>A0A3Q3W743</accession>
<evidence type="ECO:0000259" key="7">
    <source>
        <dbReference type="Pfam" id="PF15908"/>
    </source>
</evidence>
<dbReference type="AlphaFoldDB" id="A0A3Q3W743"/>
<evidence type="ECO:0000256" key="2">
    <source>
        <dbReference type="ARBA" id="ARBA00022490"/>
    </source>
</evidence>
<feature type="coiled-coil region" evidence="4">
    <location>
        <begin position="584"/>
        <end position="745"/>
    </location>
</feature>
<evidence type="ECO:0000256" key="1">
    <source>
        <dbReference type="ARBA" id="ARBA00004186"/>
    </source>
</evidence>
<keyword evidence="6" id="KW-1133">Transmembrane helix</keyword>
<evidence type="ECO:0000256" key="5">
    <source>
        <dbReference type="SAM" id="MobiDB-lite"/>
    </source>
</evidence>
<keyword evidence="4" id="KW-0175">Coiled coil</keyword>
<protein>
    <recommendedName>
        <fullName evidence="7">Hyaluronan-mediated motility receptor C-terminal domain-containing protein</fullName>
    </recommendedName>
</protein>
<dbReference type="Pfam" id="PF15908">
    <property type="entry name" value="HMMR_C"/>
    <property type="match status" value="1"/>
</dbReference>
<evidence type="ECO:0000313" key="9">
    <source>
        <dbReference type="Proteomes" id="UP000261620"/>
    </source>
</evidence>
<sequence>MSFSRAPLKRFNDNVGCAPPPGSYEINSKDLKGAASFDKSDRFKLAKAAPSPSRNVFVSPVRRTMSVDGLVEGSSVKKEKNGMTLAKKQQKLLEKEVHFSKEKILVLEEELKKAEAKLLTAVRERTSLAANVTTLERQRAELRKINEFLKSKVSADTTKKRINSLTMELMEARNTLDAKNKEFKVLQINTEAQVKVLETDLQAARTTVTVLKDRNKDLVFIYTFLLLPAIVVCSVVVIQELKEEIRAMQGYLDTANDQIQVQAKPIKANLNKSKQLFESFSIKVMLNLLQLETKLEQCITELESTKDLLRLKEEEAQKYELKLQALESALMEVEKRWENQELELKSSSDMEEQVKLANQEVEDFQATIRQQEAELARLREVLRRTEKELDERVAHLEQRYLFSEEERSKTQEEGLRRVEELKTELALLKDAKRDEKKNLIQLNQQLATLTEELAKEKALVDSLYVLLEQERGESEKQMTQLKEEMEEVLGELALLEDQEQKRQEVGESSQEEVKRLQEENDELGRQLKINRVKEGLQEHKEAREENLRFASNTLAVCVEMTFTCFHIFSFYILNRMLLEVQSCLAQKEEEMKATEASQLALINQLQLQIKEREEALKQLEEQRGQSVTQLQNEKDKAQKLIKEFSQENEEITEQLFRERKEKATIETLLQEERRTLEVERKDHQQARSEVLRLQTDLERVDKESMSLVSQIELKEQSRLALENQLNTAEQERIQLQSHLEEVDQRDLSFQTHLGLMEEKTSPKSETEHWRLQYEELFAKVRPFQEQLNAFAAERDALLNENGANQEELNKLSDAYAHLLGHQNQKQKIKHVMKLKDDNIALKQELSKLRSQMTRQKSDLEQLKSKLPGAPCHRFDPSKAFKHNKENMETEKNDSPHTK</sequence>
<reference evidence="8" key="2">
    <citation type="submission" date="2025-09" db="UniProtKB">
        <authorList>
            <consortium name="Ensembl"/>
        </authorList>
    </citation>
    <scope>IDENTIFICATION</scope>
</reference>
<evidence type="ECO:0000256" key="6">
    <source>
        <dbReference type="SAM" id="Phobius"/>
    </source>
</evidence>
<dbReference type="PANTHER" id="PTHR18956:SF6">
    <property type="entry name" value="HYALURONAN MEDIATED MOTILITY RECEPTOR"/>
    <property type="match status" value="1"/>
</dbReference>
<keyword evidence="6" id="KW-0812">Transmembrane</keyword>
<feature type="coiled-coil region" evidence="4">
    <location>
        <begin position="97"/>
        <end position="189"/>
    </location>
</feature>
<dbReference type="Pfam" id="PF15905">
    <property type="entry name" value="HMMR_N"/>
    <property type="match status" value="1"/>
</dbReference>
<feature type="region of interest" description="Disordered" evidence="5">
    <location>
        <begin position="854"/>
        <end position="898"/>
    </location>
</feature>
<dbReference type="PANTHER" id="PTHR18956">
    <property type="entry name" value="HYALURONAN MEDIATED MOTILITY RECEPTOR"/>
    <property type="match status" value="1"/>
</dbReference>
<evidence type="ECO:0000256" key="3">
    <source>
        <dbReference type="ARBA" id="ARBA00023212"/>
    </source>
</evidence>
<feature type="transmembrane region" description="Helical" evidence="6">
    <location>
        <begin position="219"/>
        <end position="238"/>
    </location>
</feature>
<feature type="coiled-coil region" evidence="4">
    <location>
        <begin position="288"/>
        <end position="533"/>
    </location>
</feature>
<dbReference type="GO" id="GO:0016020">
    <property type="term" value="C:membrane"/>
    <property type="evidence" value="ECO:0007669"/>
    <property type="project" value="TreeGrafter"/>
</dbReference>
<name>A0A3Q3W743_MOLML</name>
<feature type="compositionally biased region" description="Basic and acidic residues" evidence="5">
    <location>
        <begin position="872"/>
        <end position="898"/>
    </location>
</feature>
<dbReference type="Ensembl" id="ENSMMOT00000012495.1">
    <property type="protein sequence ID" value="ENSMMOP00000012291.1"/>
    <property type="gene ID" value="ENSMMOG00000009448.1"/>
</dbReference>
<keyword evidence="9" id="KW-1185">Reference proteome</keyword>
<dbReference type="InterPro" id="IPR031794">
    <property type="entry name" value="HMMR_C"/>
</dbReference>
<dbReference type="OMA" id="NEAPTCA"/>
<dbReference type="STRING" id="94237.ENSMMOP00000012291"/>